<dbReference type="AlphaFoldDB" id="A0AA39QTE0"/>
<evidence type="ECO:0000259" key="4">
    <source>
        <dbReference type="PROSITE" id="PS51387"/>
    </source>
</evidence>
<dbReference type="GO" id="GO:0016491">
    <property type="term" value="F:oxidoreductase activity"/>
    <property type="evidence" value="ECO:0007669"/>
    <property type="project" value="UniProtKB-KW"/>
</dbReference>
<protein>
    <recommendedName>
        <fullName evidence="4">FAD-binding PCMH-type domain-containing protein</fullName>
    </recommendedName>
</protein>
<dbReference type="EMBL" id="JAFEKC020000020">
    <property type="protein sequence ID" value="KAK0508825.1"/>
    <property type="molecule type" value="Genomic_DNA"/>
</dbReference>
<dbReference type="Gene3D" id="3.30.465.10">
    <property type="match status" value="1"/>
</dbReference>
<evidence type="ECO:0000256" key="2">
    <source>
        <dbReference type="ARBA" id="ARBA00023002"/>
    </source>
</evidence>
<keyword evidence="3" id="KW-0732">Signal</keyword>
<dbReference type="Pfam" id="PF01565">
    <property type="entry name" value="FAD_binding_4"/>
    <property type="match status" value="1"/>
</dbReference>
<accession>A0AA39QTE0</accession>
<name>A0AA39QTE0_9LECA</name>
<comment type="similarity">
    <text evidence="1">Belongs to the oxygen-dependent FAD-linked oxidoreductase family.</text>
</comment>
<reference evidence="5" key="1">
    <citation type="submission" date="2023-03" db="EMBL/GenBank/DDBJ databases">
        <title>Complete genome of Cladonia borealis.</title>
        <authorList>
            <person name="Park H."/>
        </authorList>
    </citation>
    <scope>NUCLEOTIDE SEQUENCE</scope>
    <source>
        <strain evidence="5">ANT050790</strain>
    </source>
</reference>
<dbReference type="SUPFAM" id="SSF56176">
    <property type="entry name" value="FAD-binding/transporter-associated domain-like"/>
    <property type="match status" value="1"/>
</dbReference>
<feature type="domain" description="FAD-binding PCMH-type" evidence="4">
    <location>
        <begin position="133"/>
        <end position="317"/>
    </location>
</feature>
<keyword evidence="6" id="KW-1185">Reference proteome</keyword>
<feature type="chain" id="PRO_5041226083" description="FAD-binding PCMH-type domain-containing protein" evidence="3">
    <location>
        <begin position="20"/>
        <end position="603"/>
    </location>
</feature>
<dbReference type="InterPro" id="IPR016166">
    <property type="entry name" value="FAD-bd_PCMH"/>
</dbReference>
<dbReference type="InterPro" id="IPR006094">
    <property type="entry name" value="Oxid_FAD_bind_N"/>
</dbReference>
<dbReference type="InterPro" id="IPR012951">
    <property type="entry name" value="BBE"/>
</dbReference>
<organism evidence="5 6">
    <name type="scientific">Cladonia borealis</name>
    <dbReference type="NCBI Taxonomy" id="184061"/>
    <lineage>
        <taxon>Eukaryota</taxon>
        <taxon>Fungi</taxon>
        <taxon>Dikarya</taxon>
        <taxon>Ascomycota</taxon>
        <taxon>Pezizomycotina</taxon>
        <taxon>Lecanoromycetes</taxon>
        <taxon>OSLEUM clade</taxon>
        <taxon>Lecanoromycetidae</taxon>
        <taxon>Lecanorales</taxon>
        <taxon>Lecanorineae</taxon>
        <taxon>Cladoniaceae</taxon>
        <taxon>Cladonia</taxon>
    </lineage>
</organism>
<dbReference type="InterPro" id="IPR036318">
    <property type="entry name" value="FAD-bd_PCMH-like_sf"/>
</dbReference>
<dbReference type="PANTHER" id="PTHR13878">
    <property type="entry name" value="GULONOLACTONE OXIDASE"/>
    <property type="match status" value="1"/>
</dbReference>
<dbReference type="InterPro" id="IPR050432">
    <property type="entry name" value="FAD-linked_Oxidoreductases_BP"/>
</dbReference>
<dbReference type="Proteomes" id="UP001166286">
    <property type="component" value="Unassembled WGS sequence"/>
</dbReference>
<comment type="caution">
    <text evidence="5">The sequence shown here is derived from an EMBL/GenBank/DDBJ whole genome shotgun (WGS) entry which is preliminary data.</text>
</comment>
<dbReference type="PANTHER" id="PTHR13878:SF91">
    <property type="entry name" value="FAD BINDING DOMAIN PROTEIN (AFU_ORTHOLOGUE AFUA_6G12070)-RELATED"/>
    <property type="match status" value="1"/>
</dbReference>
<evidence type="ECO:0000256" key="1">
    <source>
        <dbReference type="ARBA" id="ARBA00005466"/>
    </source>
</evidence>
<dbReference type="InterPro" id="IPR016169">
    <property type="entry name" value="FAD-bd_PCMH_sub2"/>
</dbReference>
<feature type="signal peptide" evidence="3">
    <location>
        <begin position="1"/>
        <end position="19"/>
    </location>
</feature>
<sequence length="603" mass="65467">MLYASWSFVAALGAVSAHALSFQPGQEPLRDETLPPIHNVPAEKWQELNYTVGGRLYKDLLPMAYPCYNNYQGSFKGSDVNSCSAIELQKTDTAFVANQSGGYILGNWGVCQRTGQGCQIPLNTTEPPNGTCFQGSVPRYYIDVREASDIQAGLAFAQTHRFPVVVKNTGHDYKGRSSAPNALSFWMHNYQPPITLTKDFIAEGCEHPAGDVVTFGAGQQWDGIYKFANAKNVTVPGGSSPTVGAAGGWITGGGHSALTPVYGLGVDNTRQLRVVLPNGNYVTANACQHQDIFFALRGGGGGTFGIVMEMSTEAHPQTPIQYATFSFNNTDFSIYEKLVKILVTQANGWASEGWGGYGTPINSRTAKHDLILLNPLLNSSCARESLSPLIDLADSLSANWTLETYPSWYDAYSQDIANETSKTANYGLAMSSRLIPSANFASPENRAALVSAVVNLPNGTHGLSLAPMFLLVTPSAYTLPTNSPPPSISPAWREATWHVIVSAAWDPYYATIESINNAFQAVNEAMQPLRELTTGGGAYLNEADTFEPDPVGTFWGAENYEMLLTIKRDVDPNNIMQMGGGRVILKTQIMKIDWEERICYTPT</sequence>
<dbReference type="PROSITE" id="PS51387">
    <property type="entry name" value="FAD_PCMH"/>
    <property type="match status" value="1"/>
</dbReference>
<evidence type="ECO:0000256" key="3">
    <source>
        <dbReference type="SAM" id="SignalP"/>
    </source>
</evidence>
<dbReference type="GO" id="GO:0071949">
    <property type="term" value="F:FAD binding"/>
    <property type="evidence" value="ECO:0007669"/>
    <property type="project" value="InterPro"/>
</dbReference>
<dbReference type="Pfam" id="PF08031">
    <property type="entry name" value="BBE"/>
    <property type="match status" value="1"/>
</dbReference>
<evidence type="ECO:0000313" key="6">
    <source>
        <dbReference type="Proteomes" id="UP001166286"/>
    </source>
</evidence>
<evidence type="ECO:0000313" key="5">
    <source>
        <dbReference type="EMBL" id="KAK0508825.1"/>
    </source>
</evidence>
<proteinExistence type="inferred from homology"/>
<keyword evidence="2" id="KW-0560">Oxidoreductase</keyword>
<gene>
    <name evidence="5" type="ORF">JMJ35_009101</name>
</gene>